<feature type="domain" description="Response regulatory" evidence="3">
    <location>
        <begin position="11"/>
        <end position="130"/>
    </location>
</feature>
<dbReference type="AlphaFoldDB" id="A0A545TM03"/>
<dbReference type="SMART" id="SM00028">
    <property type="entry name" value="TPR"/>
    <property type="match status" value="2"/>
</dbReference>
<dbReference type="Gene3D" id="3.40.50.2300">
    <property type="match status" value="1"/>
</dbReference>
<dbReference type="InterPro" id="IPR011990">
    <property type="entry name" value="TPR-like_helical_dom_sf"/>
</dbReference>
<accession>A0A545TM03</accession>
<evidence type="ECO:0000259" key="3">
    <source>
        <dbReference type="PROSITE" id="PS50110"/>
    </source>
</evidence>
<feature type="repeat" description="TPR" evidence="2">
    <location>
        <begin position="446"/>
        <end position="479"/>
    </location>
</feature>
<dbReference type="InterPro" id="IPR052048">
    <property type="entry name" value="ST_Response_Regulator"/>
</dbReference>
<dbReference type="GO" id="GO:0000160">
    <property type="term" value="P:phosphorelay signal transduction system"/>
    <property type="evidence" value="ECO:0007669"/>
    <property type="project" value="InterPro"/>
</dbReference>
<dbReference type="CDD" id="cd17589">
    <property type="entry name" value="REC_TPR"/>
    <property type="match status" value="1"/>
</dbReference>
<dbReference type="SMART" id="SM00448">
    <property type="entry name" value="REC"/>
    <property type="match status" value="1"/>
</dbReference>
<dbReference type="EMBL" id="VHSG01000013">
    <property type="protein sequence ID" value="TQV78259.1"/>
    <property type="molecule type" value="Genomic_DNA"/>
</dbReference>
<keyword evidence="1" id="KW-0597">Phosphoprotein</keyword>
<dbReference type="OrthoDB" id="7298659at2"/>
<evidence type="ECO:0000256" key="1">
    <source>
        <dbReference type="PROSITE-ProRule" id="PRU00169"/>
    </source>
</evidence>
<dbReference type="RefSeq" id="WP_142905039.1">
    <property type="nucleotide sequence ID" value="NZ_ML660094.1"/>
</dbReference>
<sequence>MTAYAGYRTLKALVVDDFDSFRTTVSNMLQELGFATVDTALNGEQAVRACFHQHYDVVLCDYNLGAGRSGQQVLEELRFKGALKRRSLFVVVSAETDKNMIMATFDYEPDAYLTKPITARTLQQRLDRLLHQRQDLMPIYAALDAGDTARAIAACEDKLQAGCRYVAACQKLLGTLYLTAGDHAGAEQLYRQVLEARALDWARVGLAQVNQARGDLAAAGRWLREVIAGNALCMPAYDALVENCRRGDDREQLQAVLQQAATISPRSILRQQDLAETAVDNNDLIVAADAYRRTVRLGRHSCHDRIENHLNFGRTAVALFREDRKVAADLCREALRVLAEIPERFNPTPAQDNQAHLIESQVYAGQGNGPRAESLLQEVEQSLAGREPDVDTALDWVAALAAVNKQPEADKLLEDLAERFSDDQAALEKIDRLLGEPLSQRNRGRVAALNRGGIAHYDKAQFKEAIESFIRAKRLFPNHIGVHLNLVQALIGEMEAVGCVEELMQMCMATLAKIETRIEPTHEQYTRYCKLREKTTALGRE</sequence>
<gene>
    <name evidence="4" type="ORF">FKG94_14425</name>
</gene>
<dbReference type="PROSITE" id="PS50110">
    <property type="entry name" value="RESPONSE_REGULATORY"/>
    <property type="match status" value="1"/>
</dbReference>
<dbReference type="Proteomes" id="UP000319732">
    <property type="component" value="Unassembled WGS sequence"/>
</dbReference>
<dbReference type="PANTHER" id="PTHR43228">
    <property type="entry name" value="TWO-COMPONENT RESPONSE REGULATOR"/>
    <property type="match status" value="1"/>
</dbReference>
<protein>
    <submittedName>
        <fullName evidence="4">Response regulator</fullName>
    </submittedName>
</protein>
<keyword evidence="5" id="KW-1185">Reference proteome</keyword>
<dbReference type="SUPFAM" id="SSF48452">
    <property type="entry name" value="TPR-like"/>
    <property type="match status" value="2"/>
</dbReference>
<feature type="modified residue" description="4-aspartylphosphate" evidence="1">
    <location>
        <position position="61"/>
    </location>
</feature>
<dbReference type="SUPFAM" id="SSF52172">
    <property type="entry name" value="CheY-like"/>
    <property type="match status" value="1"/>
</dbReference>
<dbReference type="InterPro" id="IPR019734">
    <property type="entry name" value="TPR_rpt"/>
</dbReference>
<dbReference type="PANTHER" id="PTHR43228:SF1">
    <property type="entry name" value="TWO-COMPONENT RESPONSE REGULATOR ARR22"/>
    <property type="match status" value="1"/>
</dbReference>
<dbReference type="InterPro" id="IPR001789">
    <property type="entry name" value="Sig_transdc_resp-reg_receiver"/>
</dbReference>
<comment type="caution">
    <text evidence="4">The sequence shown here is derived from an EMBL/GenBank/DDBJ whole genome shotgun (WGS) entry which is preliminary data.</text>
</comment>
<evidence type="ECO:0000256" key="2">
    <source>
        <dbReference type="PROSITE-ProRule" id="PRU00339"/>
    </source>
</evidence>
<proteinExistence type="predicted"/>
<dbReference type="InterPro" id="IPR011006">
    <property type="entry name" value="CheY-like_superfamily"/>
</dbReference>
<organism evidence="4 5">
    <name type="scientific">Exilibacterium tricleocarpae</name>
    <dbReference type="NCBI Taxonomy" id="2591008"/>
    <lineage>
        <taxon>Bacteria</taxon>
        <taxon>Pseudomonadati</taxon>
        <taxon>Pseudomonadota</taxon>
        <taxon>Gammaproteobacteria</taxon>
        <taxon>Cellvibrionales</taxon>
        <taxon>Cellvibrionaceae</taxon>
        <taxon>Exilibacterium</taxon>
    </lineage>
</organism>
<keyword evidence="2" id="KW-0802">TPR repeat</keyword>
<evidence type="ECO:0000313" key="4">
    <source>
        <dbReference type="EMBL" id="TQV78259.1"/>
    </source>
</evidence>
<name>A0A545TM03_9GAMM</name>
<dbReference type="Gene3D" id="1.25.40.10">
    <property type="entry name" value="Tetratricopeptide repeat domain"/>
    <property type="match status" value="2"/>
</dbReference>
<reference evidence="4 5" key="1">
    <citation type="submission" date="2019-06" db="EMBL/GenBank/DDBJ databases">
        <title>Whole genome sequence for Cellvibrionaceae sp. R142.</title>
        <authorList>
            <person name="Wang G."/>
        </authorList>
    </citation>
    <scope>NUCLEOTIDE SEQUENCE [LARGE SCALE GENOMIC DNA]</scope>
    <source>
        <strain evidence="4 5">R142</strain>
    </source>
</reference>
<dbReference type="PROSITE" id="PS50005">
    <property type="entry name" value="TPR"/>
    <property type="match status" value="1"/>
</dbReference>
<dbReference type="Pfam" id="PF00072">
    <property type="entry name" value="Response_reg"/>
    <property type="match status" value="1"/>
</dbReference>
<evidence type="ECO:0000313" key="5">
    <source>
        <dbReference type="Proteomes" id="UP000319732"/>
    </source>
</evidence>